<protein>
    <recommendedName>
        <fullName evidence="1">DUF5824 domain-containing protein</fullName>
    </recommendedName>
</protein>
<dbReference type="EMBL" id="OP765584">
    <property type="protein sequence ID" value="UZT29075.1"/>
    <property type="molecule type" value="Genomic_DNA"/>
</dbReference>
<proteinExistence type="predicted"/>
<evidence type="ECO:0000259" key="1">
    <source>
        <dbReference type="Pfam" id="PF19141"/>
    </source>
</evidence>
<sequence length="457" mass="53592">MTSIKNFPRSPISKRSTRSRISSVDFRKAREWTNEYDLDDFVEIWKDKDKMPIFYRLINTFLLLINYNNDEDRKNFSDLLKELKEYDEETDTDIIIEHLLKNIIDLYITLQLFPSANRILEEKQDIILYHGIENLEERLIPNITIFDNKNIFETPIFLSTSILIDTACRFAAKSKIILKIKVNKDDLKNFKYSYFGNNIFLDDKNSFSENEILLNIFTKLKFINIEEDVDISYKIPLFDGKLKEESNKFKIINFEFINNSNKTPENILYELKKIMKNYEKDSMNGGKTKKNKKYKIIKVPVRYLPKHLSKKDKNKQKEMLNKSRKLYKKGIYFTRKKVKSFKSKKSDHVKNAEKLYKVNNLSIDNRLSKATGCSKEGLIQIVKKGEGAYYSSGSRPNQTPASWGYARLGSAITGAKSAIYDYKILENHCKKSSKALKLAKKAFKKYKNSTVKKIKIN</sequence>
<name>A0A9E8GB23_9VIRU</name>
<organism evidence="3">
    <name type="scientific">Nucleocytoviricota sp</name>
    <dbReference type="NCBI Taxonomy" id="2809609"/>
    <lineage>
        <taxon>Viruses</taxon>
        <taxon>Varidnaviria</taxon>
        <taxon>Bamfordvirae</taxon>
        <taxon>Nucleocytoviricota</taxon>
    </lineage>
</organism>
<evidence type="ECO:0000313" key="3">
    <source>
        <dbReference type="EMBL" id="UZT29075.1"/>
    </source>
</evidence>
<dbReference type="EMBL" id="OP765507">
    <property type="protein sequence ID" value="UZT28799.1"/>
    <property type="molecule type" value="Genomic_DNA"/>
</dbReference>
<dbReference type="SUPFAM" id="SSF56399">
    <property type="entry name" value="ADP-ribosylation"/>
    <property type="match status" value="1"/>
</dbReference>
<reference evidence="3" key="1">
    <citation type="submission" date="2022-11" db="EMBL/GenBank/DDBJ databases">
        <title>Genomics discovery of giant fungal viruses from subsurface oceanic crustal fluids.</title>
        <authorList>
            <person name="Bhattacharjee A.S."/>
            <person name="Schulz F."/>
            <person name="Woyke T."/>
            <person name="Orcutt B.N."/>
            <person name="Matinez Martinez J."/>
        </authorList>
    </citation>
    <scope>NUCLEOTIDE SEQUENCE</scope>
    <source>
        <strain evidence="2">VSAG1.JdFR</strain>
        <strain evidence="3">VSAG8.JdFR</strain>
    </source>
</reference>
<accession>A0A9E8GB23</accession>
<dbReference type="Pfam" id="PF19141">
    <property type="entry name" value="DUF5824"/>
    <property type="match status" value="1"/>
</dbReference>
<feature type="domain" description="DUF5824" evidence="1">
    <location>
        <begin position="302"/>
        <end position="412"/>
    </location>
</feature>
<evidence type="ECO:0000313" key="2">
    <source>
        <dbReference type="EMBL" id="UZT28799.1"/>
    </source>
</evidence>
<dbReference type="InterPro" id="IPR043862">
    <property type="entry name" value="DUF5824"/>
</dbReference>